<dbReference type="GO" id="GO:0016301">
    <property type="term" value="F:kinase activity"/>
    <property type="evidence" value="ECO:0007669"/>
    <property type="project" value="UniProtKB-KW"/>
</dbReference>
<keyword evidence="7" id="KW-1133">Transmembrane helix</keyword>
<evidence type="ECO:0000256" key="3">
    <source>
        <dbReference type="ARBA" id="ARBA00022777"/>
    </source>
</evidence>
<gene>
    <name evidence="9" type="ORF">QTN89_19790</name>
</gene>
<feature type="repeat" description="WD" evidence="5">
    <location>
        <begin position="1012"/>
        <end position="1034"/>
    </location>
</feature>
<dbReference type="PANTHER" id="PTHR43289">
    <property type="entry name" value="MITOGEN-ACTIVATED PROTEIN KINASE KINASE KINASE 20-RELATED"/>
    <property type="match status" value="1"/>
</dbReference>
<keyword evidence="3 9" id="KW-0418">Kinase</keyword>
<organism evidence="9 10">
    <name type="scientific">Roseiconus lacunae</name>
    <dbReference type="NCBI Taxonomy" id="2605694"/>
    <lineage>
        <taxon>Bacteria</taxon>
        <taxon>Pseudomonadati</taxon>
        <taxon>Planctomycetota</taxon>
        <taxon>Planctomycetia</taxon>
        <taxon>Pirellulales</taxon>
        <taxon>Pirellulaceae</taxon>
        <taxon>Roseiconus</taxon>
    </lineage>
</organism>
<evidence type="ECO:0000256" key="7">
    <source>
        <dbReference type="SAM" id="Phobius"/>
    </source>
</evidence>
<dbReference type="InterPro" id="IPR000719">
    <property type="entry name" value="Prot_kinase_dom"/>
</dbReference>
<keyword evidence="1" id="KW-0808">Transferase</keyword>
<dbReference type="Gene3D" id="2.130.10.10">
    <property type="entry name" value="YVTN repeat-like/Quinoprotein amine dehydrogenase"/>
    <property type="match status" value="3"/>
</dbReference>
<keyword evidence="7" id="KW-0472">Membrane</keyword>
<dbReference type="Gene3D" id="1.10.510.10">
    <property type="entry name" value="Transferase(Phosphotransferase) domain 1"/>
    <property type="match status" value="1"/>
</dbReference>
<dbReference type="PROSITE" id="PS00108">
    <property type="entry name" value="PROTEIN_KINASE_ST"/>
    <property type="match status" value="1"/>
</dbReference>
<dbReference type="PROSITE" id="PS50082">
    <property type="entry name" value="WD_REPEATS_2"/>
    <property type="match status" value="2"/>
</dbReference>
<dbReference type="SUPFAM" id="SSF56112">
    <property type="entry name" value="Protein kinase-like (PK-like)"/>
    <property type="match status" value="1"/>
</dbReference>
<evidence type="ECO:0000256" key="2">
    <source>
        <dbReference type="ARBA" id="ARBA00022741"/>
    </source>
</evidence>
<comment type="caution">
    <text evidence="9">The sequence shown here is derived from an EMBL/GenBank/DDBJ whole genome shotgun (WGS) entry which is preliminary data.</text>
</comment>
<feature type="transmembrane region" description="Helical" evidence="7">
    <location>
        <begin position="358"/>
        <end position="381"/>
    </location>
</feature>
<evidence type="ECO:0000256" key="5">
    <source>
        <dbReference type="PROSITE-ProRule" id="PRU00221"/>
    </source>
</evidence>
<evidence type="ECO:0000313" key="9">
    <source>
        <dbReference type="EMBL" id="MDM4017700.1"/>
    </source>
</evidence>
<keyword evidence="7" id="KW-0812">Transmembrane</keyword>
<keyword evidence="4 6" id="KW-0067">ATP-binding</keyword>
<dbReference type="PANTHER" id="PTHR43289:SF6">
    <property type="entry name" value="SERINE_THREONINE-PROTEIN KINASE NEKL-3"/>
    <property type="match status" value="1"/>
</dbReference>
<dbReference type="PROSITE" id="PS00107">
    <property type="entry name" value="PROTEIN_KINASE_ATP"/>
    <property type="match status" value="1"/>
</dbReference>
<feature type="binding site" evidence="6">
    <location>
        <position position="87"/>
    </location>
    <ligand>
        <name>ATP</name>
        <dbReference type="ChEBI" id="CHEBI:30616"/>
    </ligand>
</feature>
<dbReference type="EMBL" id="JASZZN010000016">
    <property type="protein sequence ID" value="MDM4017700.1"/>
    <property type="molecule type" value="Genomic_DNA"/>
</dbReference>
<name>A0ABT7PMG7_9BACT</name>
<keyword evidence="10" id="KW-1185">Reference proteome</keyword>
<dbReference type="RefSeq" id="WP_289165206.1">
    <property type="nucleotide sequence ID" value="NZ_JASZZN010000016.1"/>
</dbReference>
<dbReference type="InterPro" id="IPR011009">
    <property type="entry name" value="Kinase-like_dom_sf"/>
</dbReference>
<dbReference type="InterPro" id="IPR001680">
    <property type="entry name" value="WD40_rpt"/>
</dbReference>
<dbReference type="InterPro" id="IPR017441">
    <property type="entry name" value="Protein_kinase_ATP_BS"/>
</dbReference>
<evidence type="ECO:0000256" key="1">
    <source>
        <dbReference type="ARBA" id="ARBA00022679"/>
    </source>
</evidence>
<protein>
    <submittedName>
        <fullName evidence="9">WD40 repeat domain-containing serine/threonine-protein kinase</fullName>
    </submittedName>
</protein>
<evidence type="ECO:0000256" key="4">
    <source>
        <dbReference type="ARBA" id="ARBA00022840"/>
    </source>
</evidence>
<keyword evidence="2 6" id="KW-0547">Nucleotide-binding</keyword>
<reference evidence="9 10" key="1">
    <citation type="submission" date="2023-06" db="EMBL/GenBank/DDBJ databases">
        <title>Roseiconus lacunae JC819 isolated from Gulf of Mannar region, Tamil Nadu.</title>
        <authorList>
            <person name="Pk S."/>
            <person name="Ch S."/>
            <person name="Ch V.R."/>
        </authorList>
    </citation>
    <scope>NUCLEOTIDE SEQUENCE [LARGE SCALE GENOMIC DNA]</scope>
    <source>
        <strain evidence="9 10">JC819</strain>
    </source>
</reference>
<evidence type="ECO:0000256" key="6">
    <source>
        <dbReference type="PROSITE-ProRule" id="PRU10141"/>
    </source>
</evidence>
<accession>A0ABT7PMG7</accession>
<dbReference type="CDD" id="cd14014">
    <property type="entry name" value="STKc_PknB_like"/>
    <property type="match status" value="1"/>
</dbReference>
<dbReference type="SUPFAM" id="SSF50969">
    <property type="entry name" value="YVTN repeat-like/Quinoprotein amine dehydrogenase"/>
    <property type="match status" value="1"/>
</dbReference>
<dbReference type="SMART" id="SM00320">
    <property type="entry name" value="WD40"/>
    <property type="match status" value="6"/>
</dbReference>
<evidence type="ECO:0000313" key="10">
    <source>
        <dbReference type="Proteomes" id="UP001239462"/>
    </source>
</evidence>
<dbReference type="InterPro" id="IPR011044">
    <property type="entry name" value="Quino_amine_DH_bsu"/>
</dbReference>
<keyword evidence="5" id="KW-0853">WD repeat</keyword>
<sequence>MDRWESLTKQGQDVSLAHLCEGDEELSDQLQGYLRSLEAFSRFEEQLADELPASIGEYQVLSEIGRGGFSVVYLVQQQMPPRKVALKLLHDVTARPRIESRFRLEIQLLAALQHHHIARIYDAGVVDFGGTQRLFFTMEWIRGKTVLEYIRRCEQHSDWSHQDTVELCLPFLDALAVAHAEGIVHRDLKPANLLVTDDGVPKLIDFGLARIRSENQEGDSTNQTAESWAGTRCYMSPEQFGGAPFRVDSRTDVYAFGVVLYQLLTDRLPYKLENLTLWQTAEVVRSQSPDSLRRLNPAIGRDLELIIETALAKDPVERYESIESMREDLRRYLDHRPILTRRPSAFDALRKWSRRYRFAALVSSVVLALLISLAIVAFGYAKLARDRSMRLMESVSQLQTQRSNLKRLNVEIADSNLRLKRSAFNHTLMRLGMMALHEPDLAARQLEDPAYCPEHLRGFAWSLLHQQLSSETHAWNADGKGLLDVAVSADGSWVVTSGPNGLVAWDTESKRVLARYDRSIRSPAVRLSVDSIANAVLFVEQDGAAARLDIRQNKVRRLPNMSKVPHSAIAVIEGTSDFLVADQDGLVARMSQQTEVEVWRIQLARLPIIALSVAEDGTRYAAMSSTGQVFIGNLSSGEVQDRQQVLDRSGETIHVNRGRFSSDLSIASLCKEENGTLVWNLQSREIVQAYRSNGFRPDFDFVHPSALFSRYVQSGRGEVWLSENGKRLETLFRHDQSLVNLRSEPTRKTAIEFQPVALDVSNDGNAVAIALRGGIVLTKQLSEGVQFPVWQTNQHTVSHSRYSPRGDRVALSHGGGQISILDSETGDLLRQWTSRSRTVSDLKFLDSGRLLVSADRGRGVSLWDVETGELLSRFDHPTDIRRVAELDDRLLIGFHDGRAAWMRVQQTADVAELLADSASNQPVHTYAVHKENNWIASFDDAKNRIELRAVTEQGELSTIAYRDFIDIQAMEFHPSGRSLVLATEGGTVAVWSVPELHKDVTRQMRIRPATQIVFTRDGQAMVTGHADGELIVWDAVVWEPQLSIRTGIAPIRTLSLSPSEDQLLVGGKGDHVIVLDTN</sequence>
<dbReference type="Pfam" id="PF00069">
    <property type="entry name" value="Pkinase"/>
    <property type="match status" value="1"/>
</dbReference>
<dbReference type="InterPro" id="IPR011047">
    <property type="entry name" value="Quinoprotein_ADH-like_sf"/>
</dbReference>
<dbReference type="PROSITE" id="PS50011">
    <property type="entry name" value="PROTEIN_KINASE_DOM"/>
    <property type="match status" value="1"/>
</dbReference>
<evidence type="ECO:0000259" key="8">
    <source>
        <dbReference type="PROSITE" id="PS50011"/>
    </source>
</evidence>
<dbReference type="InterPro" id="IPR008271">
    <property type="entry name" value="Ser/Thr_kinase_AS"/>
</dbReference>
<dbReference type="InterPro" id="IPR015943">
    <property type="entry name" value="WD40/YVTN_repeat-like_dom_sf"/>
</dbReference>
<dbReference type="Gene3D" id="3.30.200.20">
    <property type="entry name" value="Phosphorylase Kinase, domain 1"/>
    <property type="match status" value="1"/>
</dbReference>
<proteinExistence type="predicted"/>
<dbReference type="Proteomes" id="UP001239462">
    <property type="component" value="Unassembled WGS sequence"/>
</dbReference>
<dbReference type="SMART" id="SM00220">
    <property type="entry name" value="S_TKc"/>
    <property type="match status" value="1"/>
</dbReference>
<dbReference type="SUPFAM" id="SSF50998">
    <property type="entry name" value="Quinoprotein alcohol dehydrogenase-like"/>
    <property type="match status" value="1"/>
</dbReference>
<feature type="repeat" description="WD" evidence="5">
    <location>
        <begin position="832"/>
        <end position="873"/>
    </location>
</feature>
<feature type="domain" description="Protein kinase" evidence="8">
    <location>
        <begin position="58"/>
        <end position="333"/>
    </location>
</feature>